<dbReference type="AlphaFoldDB" id="A0A9N9LCB5"/>
<dbReference type="EMBL" id="CAJVRM010000020">
    <property type="protein sequence ID" value="CAG8971498.1"/>
    <property type="molecule type" value="Genomic_DNA"/>
</dbReference>
<organism evidence="2 3">
    <name type="scientific">Hymenoscyphus albidus</name>
    <dbReference type="NCBI Taxonomy" id="595503"/>
    <lineage>
        <taxon>Eukaryota</taxon>
        <taxon>Fungi</taxon>
        <taxon>Dikarya</taxon>
        <taxon>Ascomycota</taxon>
        <taxon>Pezizomycotina</taxon>
        <taxon>Leotiomycetes</taxon>
        <taxon>Helotiales</taxon>
        <taxon>Helotiaceae</taxon>
        <taxon>Hymenoscyphus</taxon>
    </lineage>
</organism>
<evidence type="ECO:0000256" key="1">
    <source>
        <dbReference type="SAM" id="SignalP"/>
    </source>
</evidence>
<keyword evidence="3" id="KW-1185">Reference proteome</keyword>
<sequence>MKLSLTLVGLGCLSSQVLANREGDIIEEHLGKRTAVGIGCTWCSAGPWKVNEACATYEYSAVASSMRNP</sequence>
<dbReference type="OrthoDB" id="3504427at2759"/>
<feature type="chain" id="PRO_5040446005" evidence="1">
    <location>
        <begin position="20"/>
        <end position="69"/>
    </location>
</feature>
<feature type="signal peptide" evidence="1">
    <location>
        <begin position="1"/>
        <end position="19"/>
    </location>
</feature>
<protein>
    <submittedName>
        <fullName evidence="2">Uncharacterized protein</fullName>
    </submittedName>
</protein>
<reference evidence="2" key="1">
    <citation type="submission" date="2021-07" db="EMBL/GenBank/DDBJ databases">
        <authorList>
            <person name="Durling M."/>
        </authorList>
    </citation>
    <scope>NUCLEOTIDE SEQUENCE</scope>
</reference>
<evidence type="ECO:0000313" key="3">
    <source>
        <dbReference type="Proteomes" id="UP000701801"/>
    </source>
</evidence>
<comment type="caution">
    <text evidence="2">The sequence shown here is derived from an EMBL/GenBank/DDBJ whole genome shotgun (WGS) entry which is preliminary data.</text>
</comment>
<evidence type="ECO:0000313" key="2">
    <source>
        <dbReference type="EMBL" id="CAG8971498.1"/>
    </source>
</evidence>
<proteinExistence type="predicted"/>
<dbReference type="Proteomes" id="UP000701801">
    <property type="component" value="Unassembled WGS sequence"/>
</dbReference>
<accession>A0A9N9LCB5</accession>
<gene>
    <name evidence="2" type="ORF">HYALB_00002082</name>
</gene>
<name>A0A9N9LCB5_9HELO</name>
<keyword evidence="1" id="KW-0732">Signal</keyword>